<dbReference type="Proteomes" id="UP000657006">
    <property type="component" value="Unassembled WGS sequence"/>
</dbReference>
<keyword evidence="4" id="KW-0804">Transcription</keyword>
<keyword evidence="7" id="KW-1185">Reference proteome</keyword>
<comment type="caution">
    <text evidence="6">The sequence shown here is derived from an EMBL/GenBank/DDBJ whole genome shotgun (WGS) entry which is preliminary data.</text>
</comment>
<proteinExistence type="predicted"/>
<evidence type="ECO:0000256" key="3">
    <source>
        <dbReference type="ARBA" id="ARBA00023125"/>
    </source>
</evidence>
<dbReference type="InterPro" id="IPR047057">
    <property type="entry name" value="MerR_fam"/>
</dbReference>
<dbReference type="AlphaFoldDB" id="A0A926DRZ8"/>
<evidence type="ECO:0000256" key="1">
    <source>
        <dbReference type="ARBA" id="ARBA00022491"/>
    </source>
</evidence>
<dbReference type="EMBL" id="JACRSQ010000001">
    <property type="protein sequence ID" value="MBC8542219.1"/>
    <property type="molecule type" value="Genomic_DNA"/>
</dbReference>
<accession>A0A926DRZ8</accession>
<dbReference type="PANTHER" id="PTHR30204">
    <property type="entry name" value="REDOX-CYCLING DRUG-SENSING TRANSCRIPTIONAL ACTIVATOR SOXR"/>
    <property type="match status" value="1"/>
</dbReference>
<evidence type="ECO:0000256" key="2">
    <source>
        <dbReference type="ARBA" id="ARBA00023015"/>
    </source>
</evidence>
<gene>
    <name evidence="6" type="ORF">H8730_01460</name>
</gene>
<feature type="domain" description="HTH merR-type" evidence="5">
    <location>
        <begin position="4"/>
        <end position="74"/>
    </location>
</feature>
<reference evidence="6" key="1">
    <citation type="submission" date="2020-08" db="EMBL/GenBank/DDBJ databases">
        <title>Genome public.</title>
        <authorList>
            <person name="Liu C."/>
            <person name="Sun Q."/>
        </authorList>
    </citation>
    <scope>NUCLEOTIDE SEQUENCE</scope>
    <source>
        <strain evidence="6">NSJ-32</strain>
    </source>
</reference>
<keyword evidence="1" id="KW-0678">Repressor</keyword>
<dbReference type="SUPFAM" id="SSF46955">
    <property type="entry name" value="Putative DNA-binding domain"/>
    <property type="match status" value="1"/>
</dbReference>
<dbReference type="RefSeq" id="WP_177718260.1">
    <property type="nucleotide sequence ID" value="NZ_JACRSQ010000001.1"/>
</dbReference>
<dbReference type="InterPro" id="IPR009061">
    <property type="entry name" value="DNA-bd_dom_put_sf"/>
</dbReference>
<dbReference type="PROSITE" id="PS50937">
    <property type="entry name" value="HTH_MERR_2"/>
    <property type="match status" value="1"/>
</dbReference>
<dbReference type="PANTHER" id="PTHR30204:SF69">
    <property type="entry name" value="MERR-FAMILY TRANSCRIPTIONAL REGULATOR"/>
    <property type="match status" value="1"/>
</dbReference>
<dbReference type="Pfam" id="PF13411">
    <property type="entry name" value="MerR_1"/>
    <property type="match status" value="1"/>
</dbReference>
<organism evidence="6 7">
    <name type="scientific">Bianquea renquensis</name>
    <dbReference type="NCBI Taxonomy" id="2763661"/>
    <lineage>
        <taxon>Bacteria</taxon>
        <taxon>Bacillati</taxon>
        <taxon>Bacillota</taxon>
        <taxon>Clostridia</taxon>
        <taxon>Eubacteriales</taxon>
        <taxon>Bianqueaceae</taxon>
        <taxon>Bianquea</taxon>
    </lineage>
</organism>
<evidence type="ECO:0000313" key="7">
    <source>
        <dbReference type="Proteomes" id="UP000657006"/>
    </source>
</evidence>
<keyword evidence="2" id="KW-0805">Transcription regulation</keyword>
<evidence type="ECO:0000313" key="6">
    <source>
        <dbReference type="EMBL" id="MBC8542219.1"/>
    </source>
</evidence>
<dbReference type="SMART" id="SM00422">
    <property type="entry name" value="HTH_MERR"/>
    <property type="match status" value="1"/>
</dbReference>
<sequence>MKQYLTISEFAGLRNVNINSIRYYEKQKFLMPAWIDPQTKYRYYLPEQLGMLDMILLCIKLGIPLKELKEYIDQSGKLDEKIFLENGKRIMQERISDIQLGLEITQFNLNNMEQNLKYRDQSGLYTREIEERFYIEVPFCGNWNDLVQKEKTAMKLFQDAQAQNMAPVFPAGILVHCDTTPVSYSFFVQILHPSKENKQIVRVPKMSFYCMQVDLTSETDIQKVLEQNFPMQIQCTAIISNMILDKFYFNSRHSEIQVPQFAF</sequence>
<dbReference type="InterPro" id="IPR000551">
    <property type="entry name" value="MerR-type_HTH_dom"/>
</dbReference>
<protein>
    <submittedName>
        <fullName evidence="6">MerR family transcriptional regulator</fullName>
    </submittedName>
</protein>
<evidence type="ECO:0000259" key="5">
    <source>
        <dbReference type="PROSITE" id="PS50937"/>
    </source>
</evidence>
<evidence type="ECO:0000256" key="4">
    <source>
        <dbReference type="ARBA" id="ARBA00023163"/>
    </source>
</evidence>
<name>A0A926DRZ8_9FIRM</name>
<dbReference type="GO" id="GO:0003677">
    <property type="term" value="F:DNA binding"/>
    <property type="evidence" value="ECO:0007669"/>
    <property type="project" value="UniProtKB-KW"/>
</dbReference>
<keyword evidence="3" id="KW-0238">DNA-binding</keyword>
<dbReference type="GO" id="GO:0003700">
    <property type="term" value="F:DNA-binding transcription factor activity"/>
    <property type="evidence" value="ECO:0007669"/>
    <property type="project" value="InterPro"/>
</dbReference>
<dbReference type="Gene3D" id="1.10.1660.10">
    <property type="match status" value="1"/>
</dbReference>